<evidence type="ECO:0000256" key="7">
    <source>
        <dbReference type="ARBA" id="ARBA00046740"/>
    </source>
</evidence>
<comment type="caution">
    <text evidence="10">The sequence shown here is derived from an EMBL/GenBank/DDBJ whole genome shotgun (WGS) entry which is preliminary data.</text>
</comment>
<dbReference type="eggNOG" id="COG0096">
    <property type="taxonomic scope" value="Bacteria"/>
</dbReference>
<organism evidence="10 11">
    <name type="scientific">Alkalidesulfovibrio alkalitolerans DSM 16529</name>
    <dbReference type="NCBI Taxonomy" id="1121439"/>
    <lineage>
        <taxon>Bacteria</taxon>
        <taxon>Pseudomonadati</taxon>
        <taxon>Thermodesulfobacteriota</taxon>
        <taxon>Desulfovibrionia</taxon>
        <taxon>Desulfovibrionales</taxon>
        <taxon>Desulfovibrionaceae</taxon>
        <taxon>Alkalidesulfovibrio</taxon>
    </lineage>
</organism>
<evidence type="ECO:0000256" key="4">
    <source>
        <dbReference type="ARBA" id="ARBA00022980"/>
    </source>
</evidence>
<dbReference type="Gene3D" id="3.30.1370.30">
    <property type="match status" value="1"/>
</dbReference>
<evidence type="ECO:0000256" key="3">
    <source>
        <dbReference type="ARBA" id="ARBA00022884"/>
    </source>
</evidence>
<keyword evidence="5 8" id="KW-0687">Ribonucleoprotein</keyword>
<protein>
    <recommendedName>
        <fullName evidence="6 8">Small ribosomal subunit protein uS8</fullName>
    </recommendedName>
</protein>
<evidence type="ECO:0000256" key="2">
    <source>
        <dbReference type="ARBA" id="ARBA00022730"/>
    </source>
</evidence>
<dbReference type="PANTHER" id="PTHR11758">
    <property type="entry name" value="40S RIBOSOMAL PROTEIN S15A"/>
    <property type="match status" value="1"/>
</dbReference>
<evidence type="ECO:0000256" key="6">
    <source>
        <dbReference type="ARBA" id="ARBA00035258"/>
    </source>
</evidence>
<dbReference type="FunFam" id="3.30.1490.10:FF:000001">
    <property type="entry name" value="30S ribosomal protein S8"/>
    <property type="match status" value="1"/>
</dbReference>
<keyword evidence="2 8" id="KW-0699">rRNA-binding</keyword>
<dbReference type="InterPro" id="IPR047863">
    <property type="entry name" value="Ribosomal_uS8_CS"/>
</dbReference>
<reference evidence="10 11" key="1">
    <citation type="journal article" date="2013" name="Genome Announc.">
        <title>Draft genome sequences for three mercury-methylating, sulfate-reducing bacteria.</title>
        <authorList>
            <person name="Brown S.D."/>
            <person name="Hurt R.A.Jr."/>
            <person name="Gilmour C.C."/>
            <person name="Elias D.A."/>
        </authorList>
    </citation>
    <scope>NUCLEOTIDE SEQUENCE [LARGE SCALE GENOMIC DNA]</scope>
    <source>
        <strain evidence="10 11">DSM 16529</strain>
    </source>
</reference>
<accession>S7ULJ4</accession>
<dbReference type="Gene3D" id="3.30.1490.10">
    <property type="match status" value="1"/>
</dbReference>
<dbReference type="RefSeq" id="WP_020886429.1">
    <property type="nucleotide sequence ID" value="NZ_ATHI01000006.1"/>
</dbReference>
<dbReference type="Proteomes" id="UP000014975">
    <property type="component" value="Unassembled WGS sequence"/>
</dbReference>
<comment type="subunit">
    <text evidence="7 8">Part of the 30S ribosomal subunit. Contacts proteins S5 and S12.</text>
</comment>
<proteinExistence type="inferred from homology"/>
<evidence type="ECO:0000256" key="5">
    <source>
        <dbReference type="ARBA" id="ARBA00023274"/>
    </source>
</evidence>
<dbReference type="GO" id="GO:0005737">
    <property type="term" value="C:cytoplasm"/>
    <property type="evidence" value="ECO:0007669"/>
    <property type="project" value="UniProtKB-ARBA"/>
</dbReference>
<dbReference type="PROSITE" id="PS00053">
    <property type="entry name" value="RIBOSOMAL_S8"/>
    <property type="match status" value="1"/>
</dbReference>
<sequence>MAVSDPVADMLARLRNAHQGLHAKVNVPVSKMKADIARILKDEGFIADYEVGERDMVVTLKYVGGKPVITGTKKVSKPGRRVYVGVGEIPRVRNGLGICVLSTSKGVMDGERAATEKVGGELLCEIW</sequence>
<dbReference type="NCBIfam" id="NF001109">
    <property type="entry name" value="PRK00136.1"/>
    <property type="match status" value="1"/>
</dbReference>
<evidence type="ECO:0000313" key="11">
    <source>
        <dbReference type="Proteomes" id="UP000014975"/>
    </source>
</evidence>
<evidence type="ECO:0000256" key="9">
    <source>
        <dbReference type="RuleBase" id="RU003660"/>
    </source>
</evidence>
<evidence type="ECO:0000313" key="10">
    <source>
        <dbReference type="EMBL" id="EPR34724.1"/>
    </source>
</evidence>
<dbReference type="GO" id="GO:0003735">
    <property type="term" value="F:structural constituent of ribosome"/>
    <property type="evidence" value="ECO:0007669"/>
    <property type="project" value="InterPro"/>
</dbReference>
<dbReference type="HAMAP" id="MF_01302_B">
    <property type="entry name" value="Ribosomal_uS8_B"/>
    <property type="match status" value="1"/>
</dbReference>
<keyword evidence="3 8" id="KW-0694">RNA-binding</keyword>
<evidence type="ECO:0000256" key="8">
    <source>
        <dbReference type="HAMAP-Rule" id="MF_01302"/>
    </source>
</evidence>
<dbReference type="OrthoDB" id="9802617at2"/>
<dbReference type="InterPro" id="IPR035987">
    <property type="entry name" value="Ribosomal_uS8_sf"/>
</dbReference>
<dbReference type="FunFam" id="3.30.1370.30:FF:000002">
    <property type="entry name" value="30S ribosomal protein S8"/>
    <property type="match status" value="1"/>
</dbReference>
<comment type="function">
    <text evidence="8">One of the primary rRNA binding proteins, it binds directly to 16S rRNA central domain where it helps coordinate assembly of the platform of the 30S subunit.</text>
</comment>
<dbReference type="STRING" id="1121439.dsat_2543"/>
<dbReference type="PATRIC" id="fig|1121439.3.peg.943"/>
<keyword evidence="11" id="KW-1185">Reference proteome</keyword>
<gene>
    <name evidence="8" type="primary">rpsH</name>
    <name evidence="10" type="ORF">dsat_2543</name>
</gene>
<dbReference type="EMBL" id="ATHI01000006">
    <property type="protein sequence ID" value="EPR34724.1"/>
    <property type="molecule type" value="Genomic_DNA"/>
</dbReference>
<dbReference type="GO" id="GO:1990904">
    <property type="term" value="C:ribonucleoprotein complex"/>
    <property type="evidence" value="ECO:0007669"/>
    <property type="project" value="UniProtKB-KW"/>
</dbReference>
<dbReference type="GO" id="GO:0005840">
    <property type="term" value="C:ribosome"/>
    <property type="evidence" value="ECO:0007669"/>
    <property type="project" value="UniProtKB-KW"/>
</dbReference>
<dbReference type="SUPFAM" id="SSF56047">
    <property type="entry name" value="Ribosomal protein S8"/>
    <property type="match status" value="1"/>
</dbReference>
<keyword evidence="4 8" id="KW-0689">Ribosomal protein</keyword>
<dbReference type="Pfam" id="PF00410">
    <property type="entry name" value="Ribosomal_S8"/>
    <property type="match status" value="1"/>
</dbReference>
<comment type="similarity">
    <text evidence="1 8 9">Belongs to the universal ribosomal protein uS8 family.</text>
</comment>
<dbReference type="GO" id="GO:0006412">
    <property type="term" value="P:translation"/>
    <property type="evidence" value="ECO:0007669"/>
    <property type="project" value="UniProtKB-UniRule"/>
</dbReference>
<dbReference type="GO" id="GO:0019843">
    <property type="term" value="F:rRNA binding"/>
    <property type="evidence" value="ECO:0007669"/>
    <property type="project" value="UniProtKB-UniRule"/>
</dbReference>
<name>S7ULJ4_9BACT</name>
<dbReference type="AlphaFoldDB" id="S7ULJ4"/>
<evidence type="ECO:0000256" key="1">
    <source>
        <dbReference type="ARBA" id="ARBA00006471"/>
    </source>
</evidence>
<dbReference type="InterPro" id="IPR000630">
    <property type="entry name" value="Ribosomal_uS8"/>
</dbReference>